<gene>
    <name evidence="3" type="ORF">TEA_008510</name>
</gene>
<name>A0A4S4EXT7_CAMSN</name>
<feature type="compositionally biased region" description="Low complexity" evidence="2">
    <location>
        <begin position="117"/>
        <end position="127"/>
    </location>
</feature>
<feature type="region of interest" description="Disordered" evidence="2">
    <location>
        <begin position="101"/>
        <end position="161"/>
    </location>
</feature>
<protein>
    <submittedName>
        <fullName evidence="3">Uncharacterized protein</fullName>
    </submittedName>
</protein>
<proteinExistence type="inferred from homology"/>
<feature type="compositionally biased region" description="Polar residues" evidence="2">
    <location>
        <begin position="102"/>
        <end position="116"/>
    </location>
</feature>
<accession>A0A4S4EXT7</accession>
<evidence type="ECO:0000313" key="3">
    <source>
        <dbReference type="EMBL" id="THG21414.1"/>
    </source>
</evidence>
<dbReference type="GO" id="GO:0009733">
    <property type="term" value="P:response to auxin"/>
    <property type="evidence" value="ECO:0007669"/>
    <property type="project" value="InterPro"/>
</dbReference>
<dbReference type="PANTHER" id="PTHR31175:SF65">
    <property type="entry name" value="AUXIN-RESPONSIVE PROTEIN SAUR66-LIKE"/>
    <property type="match status" value="1"/>
</dbReference>
<reference evidence="3 4" key="1">
    <citation type="journal article" date="2018" name="Proc. Natl. Acad. Sci. U.S.A.">
        <title>Draft genome sequence of Camellia sinensis var. sinensis provides insights into the evolution of the tea genome and tea quality.</title>
        <authorList>
            <person name="Wei C."/>
            <person name="Yang H."/>
            <person name="Wang S."/>
            <person name="Zhao J."/>
            <person name="Liu C."/>
            <person name="Gao L."/>
            <person name="Xia E."/>
            <person name="Lu Y."/>
            <person name="Tai Y."/>
            <person name="She G."/>
            <person name="Sun J."/>
            <person name="Cao H."/>
            <person name="Tong W."/>
            <person name="Gao Q."/>
            <person name="Li Y."/>
            <person name="Deng W."/>
            <person name="Jiang X."/>
            <person name="Wang W."/>
            <person name="Chen Q."/>
            <person name="Zhang S."/>
            <person name="Li H."/>
            <person name="Wu J."/>
            <person name="Wang P."/>
            <person name="Li P."/>
            <person name="Shi C."/>
            <person name="Zheng F."/>
            <person name="Jian J."/>
            <person name="Huang B."/>
            <person name="Shan D."/>
            <person name="Shi M."/>
            <person name="Fang C."/>
            <person name="Yue Y."/>
            <person name="Li F."/>
            <person name="Li D."/>
            <person name="Wei S."/>
            <person name="Han B."/>
            <person name="Jiang C."/>
            <person name="Yin Y."/>
            <person name="Xia T."/>
            <person name="Zhang Z."/>
            <person name="Bennetzen J.L."/>
            <person name="Zhao S."/>
            <person name="Wan X."/>
        </authorList>
    </citation>
    <scope>NUCLEOTIDE SEQUENCE [LARGE SCALE GENOMIC DNA]</scope>
    <source>
        <strain evidence="4">cv. Shuchazao</strain>
        <tissue evidence="3">Leaf</tissue>
    </source>
</reference>
<feature type="compositionally biased region" description="Polar residues" evidence="2">
    <location>
        <begin position="133"/>
        <end position="147"/>
    </location>
</feature>
<keyword evidence="4" id="KW-1185">Reference proteome</keyword>
<dbReference type="Pfam" id="PF02519">
    <property type="entry name" value="Auxin_inducible"/>
    <property type="match status" value="1"/>
</dbReference>
<evidence type="ECO:0000256" key="1">
    <source>
        <dbReference type="ARBA" id="ARBA00006974"/>
    </source>
</evidence>
<dbReference type="InterPro" id="IPR003676">
    <property type="entry name" value="SAUR_fam"/>
</dbReference>
<sequence>MGSSKMVVLGSSKLCPTIIFSVCQLPNQNRRKLKQISNLNTCFGFFYVFPRISMRRWKDVDPGSAHQLTAAHPGSAALQPSFAVQQPSSVVLQPRSAALQPPTLQLNSVDSRSPSMSAGPQSSAAIPQPSPFFTATSIPLQPTSSDPSDLGVSPNPSIPIQSISIPVHPSNNHLHQSEELESTRHDLEGSWVARSSSKWRGSGESLASISRKRITFSRTTRGVDNAESCNTSTVDKGHFTVYTADQKRFVIPLVYLNNDIFRVLLKVAEEEYGLPRDGPITLPCDAVFMDYVVSLIRRHAAKDLERELLTTITSGCCLSSSYLQEGLTDQQLLVSSF</sequence>
<dbReference type="EMBL" id="SDRB02001396">
    <property type="protein sequence ID" value="THG21414.1"/>
    <property type="molecule type" value="Genomic_DNA"/>
</dbReference>
<comment type="similarity">
    <text evidence="1">Belongs to the ARG7 family.</text>
</comment>
<organism evidence="3 4">
    <name type="scientific">Camellia sinensis var. sinensis</name>
    <name type="common">China tea</name>
    <dbReference type="NCBI Taxonomy" id="542762"/>
    <lineage>
        <taxon>Eukaryota</taxon>
        <taxon>Viridiplantae</taxon>
        <taxon>Streptophyta</taxon>
        <taxon>Embryophyta</taxon>
        <taxon>Tracheophyta</taxon>
        <taxon>Spermatophyta</taxon>
        <taxon>Magnoliopsida</taxon>
        <taxon>eudicotyledons</taxon>
        <taxon>Gunneridae</taxon>
        <taxon>Pentapetalae</taxon>
        <taxon>asterids</taxon>
        <taxon>Ericales</taxon>
        <taxon>Theaceae</taxon>
        <taxon>Camellia</taxon>
    </lineage>
</organism>
<evidence type="ECO:0000313" key="4">
    <source>
        <dbReference type="Proteomes" id="UP000306102"/>
    </source>
</evidence>
<evidence type="ECO:0000256" key="2">
    <source>
        <dbReference type="SAM" id="MobiDB-lite"/>
    </source>
</evidence>
<dbReference type="Proteomes" id="UP000306102">
    <property type="component" value="Unassembled WGS sequence"/>
</dbReference>
<comment type="caution">
    <text evidence="3">The sequence shown here is derived from an EMBL/GenBank/DDBJ whole genome shotgun (WGS) entry which is preliminary data.</text>
</comment>
<dbReference type="AlphaFoldDB" id="A0A4S4EXT7"/>
<dbReference type="PANTHER" id="PTHR31175">
    <property type="entry name" value="AUXIN-RESPONSIVE FAMILY PROTEIN"/>
    <property type="match status" value="1"/>
</dbReference>